<protein>
    <submittedName>
        <fullName evidence="1">Uncharacterized protein</fullName>
    </submittedName>
</protein>
<accession>A0A2P0QID5</accession>
<organism evidence="1">
    <name type="scientific">Pseudomonas syringae pv. actinidiae</name>
    <dbReference type="NCBI Taxonomy" id="103796"/>
    <lineage>
        <taxon>Bacteria</taxon>
        <taxon>Pseudomonadati</taxon>
        <taxon>Pseudomonadota</taxon>
        <taxon>Gammaproteobacteria</taxon>
        <taxon>Pseudomonadales</taxon>
        <taxon>Pseudomonadaceae</taxon>
        <taxon>Pseudomonas</taxon>
        <taxon>Pseudomonas syringae</taxon>
    </lineage>
</organism>
<sequence length="41" mass="4784">MLYQRRVAFEGLHIERFELLARERRSLPDILNELAPTGSGE</sequence>
<dbReference type="EMBL" id="KX009065">
    <property type="protein sequence ID" value="ARO45340.1"/>
    <property type="molecule type" value="Genomic_DNA"/>
</dbReference>
<evidence type="ECO:0000313" key="1">
    <source>
        <dbReference type="EMBL" id="ARO45340.1"/>
    </source>
</evidence>
<proteinExistence type="predicted"/>
<reference evidence="1" key="1">
    <citation type="submission" date="2016-03" db="EMBL/GenBank/DDBJ databases">
        <title>The evolution of Pseudomonas syringae pv. actinidiae in New Zealand.</title>
        <authorList>
            <person name="Taiaroa G."/>
            <person name="Poulter R.T.M."/>
            <person name="Lamont I."/>
            <person name="Stockwell P."/>
            <person name="Butler M.I."/>
        </authorList>
    </citation>
    <scope>NUCLEOTIDE SEQUENCE</scope>
    <source>
        <strain evidence="1">RT849</strain>
    </source>
</reference>
<name>A0A2P0QID5_PSESF</name>
<dbReference type="AlphaFoldDB" id="A0A2P0QID5"/>